<organism evidence="8 9">
    <name type="scientific">Actinokineospora alba</name>
    <dbReference type="NCBI Taxonomy" id="504798"/>
    <lineage>
        <taxon>Bacteria</taxon>
        <taxon>Bacillati</taxon>
        <taxon>Actinomycetota</taxon>
        <taxon>Actinomycetes</taxon>
        <taxon>Pseudonocardiales</taxon>
        <taxon>Pseudonocardiaceae</taxon>
        <taxon>Actinokineospora</taxon>
    </lineage>
</organism>
<feature type="transmembrane region" description="Helical" evidence="6">
    <location>
        <begin position="80"/>
        <end position="102"/>
    </location>
</feature>
<dbReference type="PROSITE" id="PS50850">
    <property type="entry name" value="MFS"/>
    <property type="match status" value="1"/>
</dbReference>
<dbReference type="STRING" id="504798.SAMN05421871_103357"/>
<reference evidence="9" key="1">
    <citation type="submission" date="2016-10" db="EMBL/GenBank/DDBJ databases">
        <authorList>
            <person name="Varghese N."/>
            <person name="Submissions S."/>
        </authorList>
    </citation>
    <scope>NUCLEOTIDE SEQUENCE [LARGE SCALE GENOMIC DNA]</scope>
    <source>
        <strain evidence="9">IBRC-M 10655</strain>
    </source>
</reference>
<dbReference type="InterPro" id="IPR020846">
    <property type="entry name" value="MFS_dom"/>
</dbReference>
<evidence type="ECO:0000313" key="8">
    <source>
        <dbReference type="EMBL" id="SDN98125.1"/>
    </source>
</evidence>
<gene>
    <name evidence="8" type="ORF">SAMN05192558_101514</name>
</gene>
<feature type="transmembrane region" description="Helical" evidence="6">
    <location>
        <begin position="20"/>
        <end position="44"/>
    </location>
</feature>
<keyword evidence="4 6" id="KW-1133">Transmembrane helix</keyword>
<dbReference type="Proteomes" id="UP000199651">
    <property type="component" value="Unassembled WGS sequence"/>
</dbReference>
<feature type="transmembrane region" description="Helical" evidence="6">
    <location>
        <begin position="255"/>
        <end position="280"/>
    </location>
</feature>
<proteinExistence type="predicted"/>
<evidence type="ECO:0000313" key="9">
    <source>
        <dbReference type="Proteomes" id="UP000199651"/>
    </source>
</evidence>
<keyword evidence="3 6" id="KW-0812">Transmembrane</keyword>
<dbReference type="InterPro" id="IPR001958">
    <property type="entry name" value="Tet-R_TetA/multi-R_MdtG-like"/>
</dbReference>
<dbReference type="CDD" id="cd06173">
    <property type="entry name" value="MFS_MefA_like"/>
    <property type="match status" value="1"/>
</dbReference>
<feature type="transmembrane region" description="Helical" evidence="6">
    <location>
        <begin position="172"/>
        <end position="192"/>
    </location>
</feature>
<evidence type="ECO:0000256" key="2">
    <source>
        <dbReference type="ARBA" id="ARBA00022475"/>
    </source>
</evidence>
<dbReference type="EMBL" id="FNJB01000001">
    <property type="protein sequence ID" value="SDN98125.1"/>
    <property type="molecule type" value="Genomic_DNA"/>
</dbReference>
<feature type="transmembrane region" description="Helical" evidence="6">
    <location>
        <begin position="378"/>
        <end position="396"/>
    </location>
</feature>
<name>A0A1H0FU10_9PSEU</name>
<feature type="domain" description="Major facilitator superfamily (MFS) profile" evidence="7">
    <location>
        <begin position="1"/>
        <end position="406"/>
    </location>
</feature>
<dbReference type="GO" id="GO:0005886">
    <property type="term" value="C:plasma membrane"/>
    <property type="evidence" value="ECO:0007669"/>
    <property type="project" value="UniProtKB-SubCell"/>
</dbReference>
<feature type="transmembrane region" description="Helical" evidence="6">
    <location>
        <begin position="50"/>
        <end position="73"/>
    </location>
</feature>
<dbReference type="InterPro" id="IPR011701">
    <property type="entry name" value="MFS"/>
</dbReference>
<keyword evidence="9" id="KW-1185">Reference proteome</keyword>
<feature type="transmembrane region" description="Helical" evidence="6">
    <location>
        <begin position="350"/>
        <end position="372"/>
    </location>
</feature>
<evidence type="ECO:0000256" key="4">
    <source>
        <dbReference type="ARBA" id="ARBA00022989"/>
    </source>
</evidence>
<keyword evidence="5 6" id="KW-0472">Membrane</keyword>
<dbReference type="PANTHER" id="PTHR23513">
    <property type="entry name" value="INTEGRAL MEMBRANE EFFLUX PROTEIN-RELATED"/>
    <property type="match status" value="1"/>
</dbReference>
<feature type="transmembrane region" description="Helical" evidence="6">
    <location>
        <begin position="287"/>
        <end position="307"/>
    </location>
</feature>
<protein>
    <submittedName>
        <fullName evidence="8">Predicted arabinose efflux permease, MFS family</fullName>
    </submittedName>
</protein>
<dbReference type="SUPFAM" id="SSF103473">
    <property type="entry name" value="MFS general substrate transporter"/>
    <property type="match status" value="1"/>
</dbReference>
<keyword evidence="2" id="KW-1003">Cell membrane</keyword>
<dbReference type="PRINTS" id="PR01035">
    <property type="entry name" value="TCRTETA"/>
</dbReference>
<dbReference type="PANTHER" id="PTHR23513:SF6">
    <property type="entry name" value="MAJOR FACILITATOR SUPERFAMILY ASSOCIATED DOMAIN-CONTAINING PROTEIN"/>
    <property type="match status" value="1"/>
</dbReference>
<evidence type="ECO:0000256" key="3">
    <source>
        <dbReference type="ARBA" id="ARBA00022692"/>
    </source>
</evidence>
<dbReference type="Gene3D" id="1.20.1250.20">
    <property type="entry name" value="MFS general substrate transporter like domains"/>
    <property type="match status" value="1"/>
</dbReference>
<evidence type="ECO:0000259" key="7">
    <source>
        <dbReference type="PROSITE" id="PS50850"/>
    </source>
</evidence>
<evidence type="ECO:0000256" key="6">
    <source>
        <dbReference type="SAM" id="Phobius"/>
    </source>
</evidence>
<dbReference type="AlphaFoldDB" id="A0A1H0FU10"/>
<feature type="transmembrane region" description="Helical" evidence="6">
    <location>
        <begin position="226"/>
        <end position="249"/>
    </location>
</feature>
<dbReference type="RefSeq" id="WP_091369418.1">
    <property type="nucleotide sequence ID" value="NZ_FNDV01000003.1"/>
</dbReference>
<accession>A0A1H0FU10</accession>
<dbReference type="Pfam" id="PF07690">
    <property type="entry name" value="MFS_1"/>
    <property type="match status" value="1"/>
</dbReference>
<sequence length="410" mass="42460">MTKSAPPVPLSRNRDYTLLWAGQACAEVGFSASMIAFPLLVLALTGSAAASGLVLAADAVAQLVAGLPAGALVDRWNRKLVMLVCEAVQAAALASLVAVVLWEVATIPHLVAVAAVLGTCRALFEPAEDASLPSLVPDSQLATAIAMNSARSSVGQLAGTALGGVLFAVARWVPFLLDLVTHVIAFVALAFVRLPRRAAATGAPPDLRREIAEGLRWVWRHPEIRVTAACALSLNLFFSAYYLIVIVLADRRDIPAAQIGIMAAMLGVGGVAGSLLAPYLHRTLSPYLSIVGVFWALTALAPIALVVDNGYLMGLLFAGMALLAPTANTTITTHQLLLTPDPLRGRLSGVMNVVVGAAGALGPALGGLLVEAVTADHAVLLCAAGMAGVTVFVTANRTLRHYPSKKGTPE</sequence>
<dbReference type="OrthoDB" id="4544213at2"/>
<feature type="transmembrane region" description="Helical" evidence="6">
    <location>
        <begin position="313"/>
        <end position="338"/>
    </location>
</feature>
<dbReference type="GO" id="GO:0022857">
    <property type="term" value="F:transmembrane transporter activity"/>
    <property type="evidence" value="ECO:0007669"/>
    <property type="project" value="InterPro"/>
</dbReference>
<evidence type="ECO:0000256" key="1">
    <source>
        <dbReference type="ARBA" id="ARBA00004651"/>
    </source>
</evidence>
<evidence type="ECO:0000256" key="5">
    <source>
        <dbReference type="ARBA" id="ARBA00023136"/>
    </source>
</evidence>
<dbReference type="InterPro" id="IPR036259">
    <property type="entry name" value="MFS_trans_sf"/>
</dbReference>
<comment type="subcellular location">
    <subcellularLocation>
        <location evidence="1">Cell membrane</location>
        <topology evidence="1">Multi-pass membrane protein</topology>
    </subcellularLocation>
</comment>